<evidence type="ECO:0000313" key="3">
    <source>
        <dbReference type="Proteomes" id="UP001151760"/>
    </source>
</evidence>
<dbReference type="EMBL" id="BQNB010019724">
    <property type="protein sequence ID" value="GJT88374.1"/>
    <property type="molecule type" value="Genomic_DNA"/>
</dbReference>
<name>A0ABQ5HKP3_9ASTR</name>
<dbReference type="Proteomes" id="UP001151760">
    <property type="component" value="Unassembled WGS sequence"/>
</dbReference>
<organism evidence="2 3">
    <name type="scientific">Tanacetum coccineum</name>
    <dbReference type="NCBI Taxonomy" id="301880"/>
    <lineage>
        <taxon>Eukaryota</taxon>
        <taxon>Viridiplantae</taxon>
        <taxon>Streptophyta</taxon>
        <taxon>Embryophyta</taxon>
        <taxon>Tracheophyta</taxon>
        <taxon>Spermatophyta</taxon>
        <taxon>Magnoliopsida</taxon>
        <taxon>eudicotyledons</taxon>
        <taxon>Gunneridae</taxon>
        <taxon>Pentapetalae</taxon>
        <taxon>asterids</taxon>
        <taxon>campanulids</taxon>
        <taxon>Asterales</taxon>
        <taxon>Asteraceae</taxon>
        <taxon>Asteroideae</taxon>
        <taxon>Anthemideae</taxon>
        <taxon>Anthemidinae</taxon>
        <taxon>Tanacetum</taxon>
    </lineage>
</organism>
<reference evidence="2" key="1">
    <citation type="journal article" date="2022" name="Int. J. Mol. Sci.">
        <title>Draft Genome of Tanacetum Coccineum: Genomic Comparison of Closely Related Tanacetum-Family Plants.</title>
        <authorList>
            <person name="Yamashiro T."/>
            <person name="Shiraishi A."/>
            <person name="Nakayama K."/>
            <person name="Satake H."/>
        </authorList>
    </citation>
    <scope>NUCLEOTIDE SEQUENCE</scope>
</reference>
<evidence type="ECO:0008006" key="4">
    <source>
        <dbReference type="Google" id="ProtNLM"/>
    </source>
</evidence>
<accession>A0ABQ5HKP3</accession>
<proteinExistence type="predicted"/>
<evidence type="ECO:0000256" key="1">
    <source>
        <dbReference type="SAM" id="MobiDB-lite"/>
    </source>
</evidence>
<evidence type="ECO:0000313" key="2">
    <source>
        <dbReference type="EMBL" id="GJT88374.1"/>
    </source>
</evidence>
<protein>
    <recommendedName>
        <fullName evidence="4">Secreted protein</fullName>
    </recommendedName>
</protein>
<sequence length="66" mass="7477">MVRYGKMYGDGGPAWVVIQLLQSVVSLAQPRSHLPLSSAQPRPTMRVQQGRPHQMLHVRRDSQTLK</sequence>
<comment type="caution">
    <text evidence="2">The sequence shown here is derived from an EMBL/GenBank/DDBJ whole genome shotgun (WGS) entry which is preliminary data.</text>
</comment>
<reference evidence="2" key="2">
    <citation type="submission" date="2022-01" db="EMBL/GenBank/DDBJ databases">
        <authorList>
            <person name="Yamashiro T."/>
            <person name="Shiraishi A."/>
            <person name="Satake H."/>
            <person name="Nakayama K."/>
        </authorList>
    </citation>
    <scope>NUCLEOTIDE SEQUENCE</scope>
</reference>
<keyword evidence="3" id="KW-1185">Reference proteome</keyword>
<feature type="region of interest" description="Disordered" evidence="1">
    <location>
        <begin position="34"/>
        <end position="66"/>
    </location>
</feature>
<gene>
    <name evidence="2" type="ORF">Tco_1070091</name>
</gene>